<evidence type="ECO:0000259" key="1">
    <source>
        <dbReference type="PROSITE" id="PS51855"/>
    </source>
</evidence>
<accession>A0A644X7H0</accession>
<dbReference type="AlphaFoldDB" id="A0A644X7H0"/>
<dbReference type="PANTHER" id="PTHR30492">
    <property type="entry name" value="METHYLGLYOXAL SYNTHASE"/>
    <property type="match status" value="1"/>
</dbReference>
<keyword evidence="2" id="KW-0456">Lyase</keyword>
<dbReference type="InterPro" id="IPR011607">
    <property type="entry name" value="MGS-like_dom"/>
</dbReference>
<evidence type="ECO:0000313" key="2">
    <source>
        <dbReference type="EMBL" id="MPM12120.1"/>
    </source>
</evidence>
<dbReference type="SUPFAM" id="SSF52335">
    <property type="entry name" value="Methylglyoxal synthase-like"/>
    <property type="match status" value="1"/>
</dbReference>
<dbReference type="InterPro" id="IPR036914">
    <property type="entry name" value="MGS-like_dom_sf"/>
</dbReference>
<dbReference type="InterPro" id="IPR004363">
    <property type="entry name" value="Methylgl_synth"/>
</dbReference>
<name>A0A644X7H0_9ZZZZ</name>
<dbReference type="Gene3D" id="3.40.50.1380">
    <property type="entry name" value="Methylglyoxal synthase-like domain"/>
    <property type="match status" value="1"/>
</dbReference>
<organism evidence="2">
    <name type="scientific">bioreactor metagenome</name>
    <dbReference type="NCBI Taxonomy" id="1076179"/>
    <lineage>
        <taxon>unclassified sequences</taxon>
        <taxon>metagenomes</taxon>
        <taxon>ecological metagenomes</taxon>
    </lineage>
</organism>
<proteinExistence type="predicted"/>
<dbReference type="EC" id="4.2.3.3" evidence="2"/>
<dbReference type="GO" id="GO:0008929">
    <property type="term" value="F:methylglyoxal synthase activity"/>
    <property type="evidence" value="ECO:0007669"/>
    <property type="project" value="UniProtKB-EC"/>
</dbReference>
<sequence length="137" mass="15127">MNIAIMSHDNRKDLMVQFCTAYAGILSRHTIFATNTTGHMVADATGLDVHCFLSFAHGGCQQIGARIAYNEIDLVLFFDDPNSPSMAEDVTYISRLCDQNNIPYASNIATAELLILGLARGDLDWRDIVNPKTHPQV</sequence>
<gene>
    <name evidence="2" type="primary">mgsA_10</name>
    <name evidence="2" type="ORF">SDC9_58471</name>
</gene>
<dbReference type="Pfam" id="PF02142">
    <property type="entry name" value="MGS"/>
    <property type="match status" value="1"/>
</dbReference>
<dbReference type="SMART" id="SM00851">
    <property type="entry name" value="MGS"/>
    <property type="match status" value="1"/>
</dbReference>
<comment type="caution">
    <text evidence="2">The sequence shown here is derived from an EMBL/GenBank/DDBJ whole genome shotgun (WGS) entry which is preliminary data.</text>
</comment>
<dbReference type="PROSITE" id="PS51855">
    <property type="entry name" value="MGS"/>
    <property type="match status" value="1"/>
</dbReference>
<reference evidence="2" key="1">
    <citation type="submission" date="2019-08" db="EMBL/GenBank/DDBJ databases">
        <authorList>
            <person name="Kucharzyk K."/>
            <person name="Murdoch R.W."/>
            <person name="Higgins S."/>
            <person name="Loffler F."/>
        </authorList>
    </citation>
    <scope>NUCLEOTIDE SEQUENCE</scope>
</reference>
<dbReference type="EMBL" id="VSSQ01001924">
    <property type="protein sequence ID" value="MPM12120.1"/>
    <property type="molecule type" value="Genomic_DNA"/>
</dbReference>
<dbReference type="NCBIfam" id="NF003559">
    <property type="entry name" value="PRK05234.1"/>
    <property type="match status" value="1"/>
</dbReference>
<dbReference type="PANTHER" id="PTHR30492:SF0">
    <property type="entry name" value="METHYLGLYOXAL SYNTHASE"/>
    <property type="match status" value="1"/>
</dbReference>
<feature type="domain" description="MGS-like" evidence="1">
    <location>
        <begin position="1"/>
        <end position="137"/>
    </location>
</feature>
<dbReference type="GO" id="GO:0019242">
    <property type="term" value="P:methylglyoxal biosynthetic process"/>
    <property type="evidence" value="ECO:0007669"/>
    <property type="project" value="InterPro"/>
</dbReference>
<protein>
    <submittedName>
        <fullName evidence="2">Methylglyoxal synthase</fullName>
        <ecNumber evidence="2">4.2.3.3</ecNumber>
    </submittedName>
</protein>
<dbReference type="GO" id="GO:0005829">
    <property type="term" value="C:cytosol"/>
    <property type="evidence" value="ECO:0007669"/>
    <property type="project" value="TreeGrafter"/>
</dbReference>